<keyword evidence="5" id="KW-0297">G-protein coupled receptor</keyword>
<evidence type="ECO:0000256" key="3">
    <source>
        <dbReference type="ARBA" id="ARBA00022692"/>
    </source>
</evidence>
<feature type="transmembrane region" description="Helical" evidence="9">
    <location>
        <begin position="58"/>
        <end position="86"/>
    </location>
</feature>
<dbReference type="Proteomes" id="UP000192578">
    <property type="component" value="Unassembled WGS sequence"/>
</dbReference>
<feature type="domain" description="G-protein coupled receptors family 1 profile" evidence="10">
    <location>
        <begin position="40"/>
        <end position="310"/>
    </location>
</feature>
<evidence type="ECO:0000256" key="6">
    <source>
        <dbReference type="ARBA" id="ARBA00023136"/>
    </source>
</evidence>
<keyword evidence="3 9" id="KW-0812">Transmembrane</keyword>
<dbReference type="GO" id="GO:0008528">
    <property type="term" value="F:G protein-coupled peptide receptor activity"/>
    <property type="evidence" value="ECO:0007669"/>
    <property type="project" value="TreeGrafter"/>
</dbReference>
<keyword evidence="8" id="KW-0807">Transducer</keyword>
<feature type="transmembrane region" description="Helical" evidence="9">
    <location>
        <begin position="24"/>
        <end position="46"/>
    </location>
</feature>
<gene>
    <name evidence="11" type="ORF">BV898_18366</name>
</gene>
<evidence type="ECO:0000256" key="9">
    <source>
        <dbReference type="SAM" id="Phobius"/>
    </source>
</evidence>
<evidence type="ECO:0000256" key="8">
    <source>
        <dbReference type="ARBA" id="ARBA00023224"/>
    </source>
</evidence>
<evidence type="ECO:0000256" key="4">
    <source>
        <dbReference type="ARBA" id="ARBA00022989"/>
    </source>
</evidence>
<dbReference type="PROSITE" id="PS50262">
    <property type="entry name" value="G_PROTEIN_RECEP_F1_2"/>
    <property type="match status" value="1"/>
</dbReference>
<evidence type="ECO:0000256" key="7">
    <source>
        <dbReference type="ARBA" id="ARBA00023170"/>
    </source>
</evidence>
<dbReference type="SUPFAM" id="SSF81321">
    <property type="entry name" value="Family A G protein-coupled receptor-like"/>
    <property type="match status" value="1"/>
</dbReference>
<evidence type="ECO:0000256" key="5">
    <source>
        <dbReference type="ARBA" id="ARBA00023040"/>
    </source>
</evidence>
<dbReference type="OrthoDB" id="9445642at2759"/>
<feature type="transmembrane region" description="Helical" evidence="9">
    <location>
        <begin position="145"/>
        <end position="163"/>
    </location>
</feature>
<evidence type="ECO:0000313" key="11">
    <source>
        <dbReference type="EMBL" id="OWA53942.1"/>
    </source>
</evidence>
<protein>
    <recommendedName>
        <fullName evidence="10">G-protein coupled receptors family 1 profile domain-containing protein</fullName>
    </recommendedName>
</protein>
<proteinExistence type="predicted"/>
<keyword evidence="6 9" id="KW-0472">Membrane</keyword>
<comment type="subcellular location">
    <subcellularLocation>
        <location evidence="1">Cell membrane</location>
        <topology evidence="1">Multi-pass membrane protein</topology>
    </subcellularLocation>
</comment>
<dbReference type="InterPro" id="IPR017452">
    <property type="entry name" value="GPCR_Rhodpsn_7TM"/>
</dbReference>
<dbReference type="EMBL" id="MTYJ01000359">
    <property type="protein sequence ID" value="OWA53942.1"/>
    <property type="molecule type" value="Genomic_DNA"/>
</dbReference>
<comment type="caution">
    <text evidence="11">The sequence shown here is derived from an EMBL/GenBank/DDBJ whole genome shotgun (WGS) entry which is preliminary data.</text>
</comment>
<accession>A0A9X6NHA6</accession>
<keyword evidence="2" id="KW-1003">Cell membrane</keyword>
<feature type="transmembrane region" description="Helical" evidence="9">
    <location>
        <begin position="196"/>
        <end position="214"/>
    </location>
</feature>
<evidence type="ECO:0000256" key="2">
    <source>
        <dbReference type="ARBA" id="ARBA00022475"/>
    </source>
</evidence>
<evidence type="ECO:0000259" key="10">
    <source>
        <dbReference type="PROSITE" id="PS50262"/>
    </source>
</evidence>
<keyword evidence="7" id="KW-0675">Receptor</keyword>
<name>A0A9X6NHA6_HYPEX</name>
<dbReference type="Pfam" id="PF00001">
    <property type="entry name" value="7tm_1"/>
    <property type="match status" value="1"/>
</dbReference>
<keyword evidence="12" id="KW-1185">Reference proteome</keyword>
<dbReference type="AlphaFoldDB" id="A0A9X6NHA6"/>
<feature type="transmembrane region" description="Helical" evidence="9">
    <location>
        <begin position="245"/>
        <end position="266"/>
    </location>
</feature>
<organism evidence="11 12">
    <name type="scientific">Hypsibius exemplaris</name>
    <name type="common">Freshwater tardigrade</name>
    <dbReference type="NCBI Taxonomy" id="2072580"/>
    <lineage>
        <taxon>Eukaryota</taxon>
        <taxon>Metazoa</taxon>
        <taxon>Ecdysozoa</taxon>
        <taxon>Tardigrada</taxon>
        <taxon>Eutardigrada</taxon>
        <taxon>Parachela</taxon>
        <taxon>Hypsibioidea</taxon>
        <taxon>Hypsibiidae</taxon>
        <taxon>Hypsibius</taxon>
    </lineage>
</organism>
<dbReference type="GO" id="GO:0005886">
    <property type="term" value="C:plasma membrane"/>
    <property type="evidence" value="ECO:0007669"/>
    <property type="project" value="UniProtKB-SubCell"/>
</dbReference>
<evidence type="ECO:0000256" key="1">
    <source>
        <dbReference type="ARBA" id="ARBA00004651"/>
    </source>
</evidence>
<dbReference type="Gene3D" id="1.20.1070.10">
    <property type="entry name" value="Rhodopsin 7-helix transmembrane proteins"/>
    <property type="match status" value="1"/>
</dbReference>
<dbReference type="CDD" id="cd00637">
    <property type="entry name" value="7tm_classA_rhodopsin-like"/>
    <property type="match status" value="1"/>
</dbReference>
<dbReference type="PANTHER" id="PTHR24230">
    <property type="entry name" value="G-PROTEIN COUPLED RECEPTOR"/>
    <property type="match status" value="1"/>
</dbReference>
<sequence length="349" mass="38344">MNDSNLTATATPFPPLSRAKQTELTAWIATTLTISFVGALNNILTLRVTRSAKLGKAGVNLLIFHFVAINLLMCLVTLPIAIFIMLAKRDGWFLPMTTCGYFNALFTTNLSVINWSDAGLALNRLVALYLPHRYKAWSSTAANRAIIMGSWLTSLGIALPFTFSAGGQGTILSVLGLCNITATGPLGAFLSSMITYVSYAISGTGSLLILWKCFGFSRLRTRDVVPDRSGNAAAKYRTTQRRLNMAKMLLLTFLWNGICAFPAYVINRIFPYLYGTNPVSVMWVRTLTVCQYAFTPVSLHVHQFSDPFIVLKPCDVWLNVATYSELFVGTCNASCCRRIPNTGEVSKTP</sequence>
<dbReference type="GO" id="GO:0007218">
    <property type="term" value="P:neuropeptide signaling pathway"/>
    <property type="evidence" value="ECO:0007669"/>
    <property type="project" value="TreeGrafter"/>
</dbReference>
<keyword evidence="4 9" id="KW-1133">Transmembrane helix</keyword>
<dbReference type="InterPro" id="IPR000276">
    <property type="entry name" value="GPCR_Rhodpsn"/>
</dbReference>
<reference evidence="12" key="1">
    <citation type="submission" date="2017-01" db="EMBL/GenBank/DDBJ databases">
        <title>Comparative genomics of anhydrobiosis in the tardigrade Hypsibius dujardini.</title>
        <authorList>
            <person name="Yoshida Y."/>
            <person name="Koutsovoulos G."/>
            <person name="Laetsch D."/>
            <person name="Stevens L."/>
            <person name="Kumar S."/>
            <person name="Horikawa D."/>
            <person name="Ishino K."/>
            <person name="Komine S."/>
            <person name="Tomita M."/>
            <person name="Blaxter M."/>
            <person name="Arakawa K."/>
        </authorList>
    </citation>
    <scope>NUCLEOTIDE SEQUENCE [LARGE SCALE GENOMIC DNA]</scope>
    <source>
        <strain evidence="12">Z151</strain>
    </source>
</reference>
<evidence type="ECO:0000313" key="12">
    <source>
        <dbReference type="Proteomes" id="UP000192578"/>
    </source>
</evidence>